<dbReference type="Proteomes" id="UP001596414">
    <property type="component" value="Unassembled WGS sequence"/>
</dbReference>
<evidence type="ECO:0000313" key="3">
    <source>
        <dbReference type="Proteomes" id="UP001596414"/>
    </source>
</evidence>
<evidence type="ECO:0000313" key="2">
    <source>
        <dbReference type="EMBL" id="MFC7127092.1"/>
    </source>
</evidence>
<organism evidence="2 3">
    <name type="scientific">Halovenus rubra</name>
    <dbReference type="NCBI Taxonomy" id="869890"/>
    <lineage>
        <taxon>Archaea</taxon>
        <taxon>Methanobacteriati</taxon>
        <taxon>Methanobacteriota</taxon>
        <taxon>Stenosarchaea group</taxon>
        <taxon>Halobacteria</taxon>
        <taxon>Halobacteriales</taxon>
        <taxon>Haloarculaceae</taxon>
        <taxon>Halovenus</taxon>
    </lineage>
</organism>
<evidence type="ECO:0000256" key="1">
    <source>
        <dbReference type="SAM" id="MobiDB-lite"/>
    </source>
</evidence>
<sequence length="90" mass="10223">MGEYYEYRVCALFDYNHPQTVSDEQLMEVTTQWTMDRDRAIAEAESLREKGSGNVTVETRLRGDYGDFEELPESLGEHSDPHPHAGGGSR</sequence>
<dbReference type="EMBL" id="JBHSZQ010000047">
    <property type="protein sequence ID" value="MFC7127092.1"/>
    <property type="molecule type" value="Genomic_DNA"/>
</dbReference>
<name>A0ABD5XB14_9EURY</name>
<dbReference type="RefSeq" id="WP_267637053.1">
    <property type="nucleotide sequence ID" value="NZ_JAODIY010000009.1"/>
</dbReference>
<protein>
    <submittedName>
        <fullName evidence="2">Uncharacterized protein</fullName>
    </submittedName>
</protein>
<dbReference type="AlphaFoldDB" id="A0ABD5XB14"/>
<proteinExistence type="predicted"/>
<feature type="region of interest" description="Disordered" evidence="1">
    <location>
        <begin position="61"/>
        <end position="90"/>
    </location>
</feature>
<gene>
    <name evidence="2" type="ORF">ACFQJ7_13845</name>
</gene>
<reference evidence="2 3" key="1">
    <citation type="journal article" date="2014" name="Int. J. Syst. Evol. Microbiol.">
        <title>Complete genome sequence of Corynebacterium casei LMG S-19264T (=DSM 44701T), isolated from a smear-ripened cheese.</title>
        <authorList>
            <consortium name="US DOE Joint Genome Institute (JGI-PGF)"/>
            <person name="Walter F."/>
            <person name="Albersmeier A."/>
            <person name="Kalinowski J."/>
            <person name="Ruckert C."/>
        </authorList>
    </citation>
    <scope>NUCLEOTIDE SEQUENCE [LARGE SCALE GENOMIC DNA]</scope>
    <source>
        <strain evidence="2 3">CGMCC 4.7215</strain>
    </source>
</reference>
<comment type="caution">
    <text evidence="2">The sequence shown here is derived from an EMBL/GenBank/DDBJ whole genome shotgun (WGS) entry which is preliminary data.</text>
</comment>
<accession>A0ABD5XB14</accession>